<evidence type="ECO:0000313" key="3">
    <source>
        <dbReference type="EMBL" id="MDA5092760.1"/>
    </source>
</evidence>
<dbReference type="SUPFAM" id="SSF53955">
    <property type="entry name" value="Lysozyme-like"/>
    <property type="match status" value="1"/>
</dbReference>
<dbReference type="Gene3D" id="1.10.8.350">
    <property type="entry name" value="Bacterial muramidase"/>
    <property type="match status" value="1"/>
</dbReference>
<dbReference type="InterPro" id="IPR036365">
    <property type="entry name" value="PGBD-like_sf"/>
</dbReference>
<dbReference type="Gene3D" id="1.10.101.10">
    <property type="entry name" value="PGBD-like superfamily/PGBD"/>
    <property type="match status" value="1"/>
</dbReference>
<dbReference type="InterPro" id="IPR036366">
    <property type="entry name" value="PGBDSf"/>
</dbReference>
<feature type="domain" description="Transglycosylase SLT" evidence="2">
    <location>
        <begin position="9"/>
        <end position="299"/>
    </location>
</feature>
<dbReference type="InterPro" id="IPR023346">
    <property type="entry name" value="Lysozyme-like_dom_sf"/>
</dbReference>
<feature type="domain" description="Peptidoglycan binding-like" evidence="1">
    <location>
        <begin position="321"/>
        <end position="367"/>
    </location>
</feature>
<dbReference type="CDD" id="cd13399">
    <property type="entry name" value="Slt35-like"/>
    <property type="match status" value="1"/>
</dbReference>
<dbReference type="SUPFAM" id="SSF47090">
    <property type="entry name" value="PGBD-like"/>
    <property type="match status" value="1"/>
</dbReference>
<evidence type="ECO:0000259" key="2">
    <source>
        <dbReference type="Pfam" id="PF13406"/>
    </source>
</evidence>
<accession>A0ABT4VWY9</accession>
<dbReference type="PANTHER" id="PTHR30163:SF8">
    <property type="entry name" value="LYTIC MUREIN TRANSGLYCOSYLASE"/>
    <property type="match status" value="1"/>
</dbReference>
<dbReference type="Pfam" id="PF01471">
    <property type="entry name" value="PG_binding_1"/>
    <property type="match status" value="1"/>
</dbReference>
<dbReference type="InterPro" id="IPR011970">
    <property type="entry name" value="MltB_2"/>
</dbReference>
<proteinExistence type="predicted"/>
<gene>
    <name evidence="3" type="ORF">O2N63_01500</name>
</gene>
<protein>
    <submittedName>
        <fullName evidence="3">Lytic murein transglycosylase</fullName>
    </submittedName>
</protein>
<dbReference type="EMBL" id="JAQIIO010000001">
    <property type="protein sequence ID" value="MDA5092760.1"/>
    <property type="molecule type" value="Genomic_DNA"/>
</dbReference>
<name>A0ABT4VWY9_9RHOB</name>
<dbReference type="RefSeq" id="WP_271052308.1">
    <property type="nucleotide sequence ID" value="NZ_JAQIIO010000001.1"/>
</dbReference>
<dbReference type="PANTHER" id="PTHR30163">
    <property type="entry name" value="MEMBRANE-BOUND LYTIC MUREIN TRANSGLYCOSYLASE B"/>
    <property type="match status" value="1"/>
</dbReference>
<dbReference type="NCBIfam" id="TIGR02283">
    <property type="entry name" value="MltB_2"/>
    <property type="match status" value="1"/>
</dbReference>
<evidence type="ECO:0000259" key="1">
    <source>
        <dbReference type="Pfam" id="PF01471"/>
    </source>
</evidence>
<dbReference type="InterPro" id="IPR031304">
    <property type="entry name" value="SLT_2"/>
</dbReference>
<dbReference type="InterPro" id="IPR002477">
    <property type="entry name" value="Peptidoglycan-bd-like"/>
</dbReference>
<sequence>MADTAEILFSTWQEDFCLRVQDQGIRARTRRVFSEAASYLPDVLDRQMNQKEVLFSVHDYLELTVSDERVRKGRKALRKHRKLMGQIEEHFNVSADAVLAIWGLETGFGANRGNFPVLSALATLAFAGERKAFFESELIAALKIVQARDITPEKMLGSWAGAMGHGQFIPSSYLKYAVDFDGDGKRDIWSDDPTDALASIANYLCEHGWRSGQPCGEEMELPKGFDLSLTGRDQMRPVAEWGAMGVRSPRGMHPADYGEASILLAAGAAGPAYLAYRNFDVFLAYNNSVSYALSVGCLAHRIDGNMKFTKPWPANQRVLSRDETRELQERLTQLGHDTQGADGIAGPNTYQALRTWQQSVGLPADGFPCGEMLDQLREDTPIRH</sequence>
<keyword evidence="4" id="KW-1185">Reference proteome</keyword>
<dbReference type="InterPro" id="IPR043426">
    <property type="entry name" value="MltB-like"/>
</dbReference>
<comment type="caution">
    <text evidence="3">The sequence shown here is derived from an EMBL/GenBank/DDBJ whole genome shotgun (WGS) entry which is preliminary data.</text>
</comment>
<reference evidence="3 4" key="1">
    <citation type="submission" date="2023-01" db="EMBL/GenBank/DDBJ databases">
        <authorList>
            <person name="Yoon J.-W."/>
        </authorList>
    </citation>
    <scope>NUCLEOTIDE SEQUENCE [LARGE SCALE GENOMIC DNA]</scope>
    <source>
        <strain evidence="3 4">KMU-50</strain>
    </source>
</reference>
<dbReference type="Pfam" id="PF13406">
    <property type="entry name" value="SLT_2"/>
    <property type="match status" value="1"/>
</dbReference>
<dbReference type="Proteomes" id="UP001528040">
    <property type="component" value="Unassembled WGS sequence"/>
</dbReference>
<dbReference type="Gene3D" id="1.10.530.10">
    <property type="match status" value="1"/>
</dbReference>
<organism evidence="3 4">
    <name type="scientific">Aliiroseovarius salicola</name>
    <dbReference type="NCBI Taxonomy" id="3009082"/>
    <lineage>
        <taxon>Bacteria</taxon>
        <taxon>Pseudomonadati</taxon>
        <taxon>Pseudomonadota</taxon>
        <taxon>Alphaproteobacteria</taxon>
        <taxon>Rhodobacterales</taxon>
        <taxon>Paracoccaceae</taxon>
        <taxon>Aliiroseovarius</taxon>
    </lineage>
</organism>
<evidence type="ECO:0000313" key="4">
    <source>
        <dbReference type="Proteomes" id="UP001528040"/>
    </source>
</evidence>